<dbReference type="SUPFAM" id="SSF47413">
    <property type="entry name" value="lambda repressor-like DNA-binding domains"/>
    <property type="match status" value="1"/>
</dbReference>
<reference evidence="4 5" key="1">
    <citation type="submission" date="2019-08" db="EMBL/GenBank/DDBJ databases">
        <authorList>
            <person name="Herpell B J."/>
        </authorList>
    </citation>
    <scope>NUCLEOTIDE SEQUENCE [LARGE SCALE GENOMIC DNA]</scope>
    <source>
        <strain evidence="5">Msb3</strain>
        <strain evidence="4">PDMSB31</strain>
    </source>
</reference>
<dbReference type="CDD" id="cd00093">
    <property type="entry name" value="HTH_XRE"/>
    <property type="match status" value="1"/>
</dbReference>
<keyword evidence="1" id="KW-0238">DNA-binding</keyword>
<dbReference type="EMBL" id="LR699553">
    <property type="protein sequence ID" value="VVD28107.1"/>
    <property type="molecule type" value="Genomic_DNA"/>
</dbReference>
<dbReference type="AlphaFoldDB" id="A0A5Q4ZCB6"/>
<keyword evidence="5" id="KW-1185">Reference proteome</keyword>
<evidence type="ECO:0000259" key="2">
    <source>
        <dbReference type="PROSITE" id="PS50943"/>
    </source>
</evidence>
<dbReference type="Pfam" id="PF01381">
    <property type="entry name" value="HTH_3"/>
    <property type="match status" value="1"/>
</dbReference>
<dbReference type="GO" id="GO:0003677">
    <property type="term" value="F:DNA binding"/>
    <property type="evidence" value="ECO:0007669"/>
    <property type="project" value="UniProtKB-KW"/>
</dbReference>
<dbReference type="EMBL" id="LR699553">
    <property type="protein sequence ID" value="VVD28100.1"/>
    <property type="molecule type" value="Genomic_DNA"/>
</dbReference>
<name>A0A5Q4ZCB6_9BURK</name>
<dbReference type="InterPro" id="IPR049639">
    <property type="entry name" value="RstR"/>
</dbReference>
<proteinExistence type="predicted"/>
<dbReference type="InterPro" id="IPR010982">
    <property type="entry name" value="Lambda_DNA-bd_dom_sf"/>
</dbReference>
<evidence type="ECO:0000313" key="4">
    <source>
        <dbReference type="EMBL" id="VVD28107.1"/>
    </source>
</evidence>
<feature type="domain" description="HTH cro/C1-type" evidence="2">
    <location>
        <begin position="17"/>
        <end position="71"/>
    </location>
</feature>
<evidence type="ECO:0000313" key="3">
    <source>
        <dbReference type="EMBL" id="VVD28100.1"/>
    </source>
</evidence>
<gene>
    <name evidence="3" type="ORF">PDMSB3_1644</name>
    <name evidence="4" type="ORF">PDMSB3_1651</name>
</gene>
<dbReference type="Proteomes" id="UP000325811">
    <property type="component" value="Chromosome I"/>
</dbReference>
<evidence type="ECO:0000256" key="1">
    <source>
        <dbReference type="ARBA" id="ARBA00023125"/>
    </source>
</evidence>
<dbReference type="KEGG" id="pdio:PDMSB3_1644"/>
<dbReference type="PANTHER" id="PTHR46558:SF4">
    <property type="entry name" value="DNA-BIDING PHAGE PROTEIN"/>
    <property type="match status" value="1"/>
</dbReference>
<organism evidence="4 5">
    <name type="scientific">Paraburkholderia dioscoreae</name>
    <dbReference type="NCBI Taxonomy" id="2604047"/>
    <lineage>
        <taxon>Bacteria</taxon>
        <taxon>Pseudomonadati</taxon>
        <taxon>Pseudomonadota</taxon>
        <taxon>Betaproteobacteria</taxon>
        <taxon>Burkholderiales</taxon>
        <taxon>Burkholderiaceae</taxon>
        <taxon>Paraburkholderia</taxon>
    </lineage>
</organism>
<dbReference type="SMART" id="SM00530">
    <property type="entry name" value="HTH_XRE"/>
    <property type="match status" value="1"/>
</dbReference>
<protein>
    <submittedName>
        <fullName evidence="4">Helix-turn-helix protein</fullName>
    </submittedName>
</protein>
<dbReference type="KEGG" id="pdio:PDMSB3_1651"/>
<dbReference type="InterPro" id="IPR001387">
    <property type="entry name" value="Cro/C1-type_HTH"/>
</dbReference>
<accession>A0A5Q4ZCB6</accession>
<dbReference type="NCBIfam" id="NF041951">
    <property type="entry name" value="phage_RstR"/>
    <property type="match status" value="1"/>
</dbReference>
<dbReference type="PANTHER" id="PTHR46558">
    <property type="entry name" value="TRACRIPTIONAL REGULATORY PROTEIN-RELATED-RELATED"/>
    <property type="match status" value="1"/>
</dbReference>
<dbReference type="PROSITE" id="PS50943">
    <property type="entry name" value="HTH_CROC1"/>
    <property type="match status" value="1"/>
</dbReference>
<evidence type="ECO:0000313" key="5">
    <source>
        <dbReference type="Proteomes" id="UP000325811"/>
    </source>
</evidence>
<dbReference type="Gene3D" id="1.10.260.40">
    <property type="entry name" value="lambda repressor-like DNA-binding domains"/>
    <property type="match status" value="1"/>
</dbReference>
<sequence length="121" mass="13656">MASATLWFLPMNFPARLIQVRKSRGLTQQELAEAATLHVNQVRRYEAGSAQPTLEALTRLAQTLNVSLDELVFDENERGPSDDLRLQFEAVSQMPDEDRNIIKALLDGMILKYRAKQIISG</sequence>